<dbReference type="Pfam" id="PF07724">
    <property type="entry name" value="AAA_2"/>
    <property type="match status" value="1"/>
</dbReference>
<dbReference type="GO" id="GO:0034605">
    <property type="term" value="P:cellular response to heat"/>
    <property type="evidence" value="ECO:0007669"/>
    <property type="project" value="TreeGrafter"/>
</dbReference>
<evidence type="ECO:0000259" key="5">
    <source>
        <dbReference type="SMART" id="SM01086"/>
    </source>
</evidence>
<dbReference type="InterPro" id="IPR003593">
    <property type="entry name" value="AAA+_ATPase"/>
</dbReference>
<dbReference type="GO" id="GO:0005737">
    <property type="term" value="C:cytoplasm"/>
    <property type="evidence" value="ECO:0007669"/>
    <property type="project" value="TreeGrafter"/>
</dbReference>
<dbReference type="Proteomes" id="UP000064939">
    <property type="component" value="Chromosome"/>
</dbReference>
<dbReference type="InterPro" id="IPR019489">
    <property type="entry name" value="Clp_ATPase_C"/>
</dbReference>
<dbReference type="SUPFAM" id="SSF52540">
    <property type="entry name" value="P-loop containing nucleoside triphosphate hydrolases"/>
    <property type="match status" value="1"/>
</dbReference>
<dbReference type="GO" id="GO:0005524">
    <property type="term" value="F:ATP binding"/>
    <property type="evidence" value="ECO:0007669"/>
    <property type="project" value="UniProtKB-KW"/>
</dbReference>
<dbReference type="PANTHER" id="PTHR11638">
    <property type="entry name" value="ATP-DEPENDENT CLP PROTEASE"/>
    <property type="match status" value="1"/>
</dbReference>
<dbReference type="OrthoDB" id="9803641at2"/>
<dbReference type="PANTHER" id="PTHR11638:SF18">
    <property type="entry name" value="HEAT SHOCK PROTEIN 104"/>
    <property type="match status" value="1"/>
</dbReference>
<dbReference type="GO" id="GO:0016887">
    <property type="term" value="F:ATP hydrolysis activity"/>
    <property type="evidence" value="ECO:0007669"/>
    <property type="project" value="InterPro"/>
</dbReference>
<keyword evidence="3" id="KW-0143">Chaperone</keyword>
<dbReference type="InterPro" id="IPR003959">
    <property type="entry name" value="ATPase_AAA_core"/>
</dbReference>
<evidence type="ECO:0000256" key="2">
    <source>
        <dbReference type="ARBA" id="ARBA00022840"/>
    </source>
</evidence>
<evidence type="ECO:0000313" key="7">
    <source>
        <dbReference type="Proteomes" id="UP000064939"/>
    </source>
</evidence>
<evidence type="ECO:0000256" key="1">
    <source>
        <dbReference type="ARBA" id="ARBA00022741"/>
    </source>
</evidence>
<dbReference type="PRINTS" id="PR00300">
    <property type="entry name" value="CLPPROTEASEA"/>
</dbReference>
<keyword evidence="2" id="KW-0067">ATP-binding</keyword>
<sequence>MTFASDRINANQETLVQQRYDMQSKERIARTSRFSFDPEKVMKHLRDHIIGQSAALDEIENMLITVKADFNASHRPLAVTLMLGPTGVGKTETVRLIAEAIHGKPDAFCRIDMNTLAQEHYAAALTGAPPGYVGSKEGNTLFDEAHLQGSFSKPGIVLFDEIEKASTEVIRGLLNVLDTGTLKLTAGTKTLDFKNCLIFMTSNIGAKEAQARLKLLSKLPKPIQKLAEFSKLDDSQITERALHKKFDPEFLNRIERILHYHAVPSEFVSTLVDLEVEKLNQRLQKQSRTVSLSEKATVFLSTGHDIRFGARGLSRRFRVLIEPQLARFIMQHPDADHIQIDFDGTRLTLQSQQIELSISHSNSLIHDITHNTKN</sequence>
<proteinExistence type="predicted"/>
<dbReference type="InterPro" id="IPR001270">
    <property type="entry name" value="ClpA/B"/>
</dbReference>
<dbReference type="CDD" id="cd19499">
    <property type="entry name" value="RecA-like_ClpB_Hsp104-like"/>
    <property type="match status" value="1"/>
</dbReference>
<name>A0A0N9V6K7_9GAMM</name>
<dbReference type="Gene3D" id="3.40.50.300">
    <property type="entry name" value="P-loop containing nucleotide triphosphate hydrolases"/>
    <property type="match status" value="1"/>
</dbReference>
<keyword evidence="7" id="KW-1185">Reference proteome</keyword>
<evidence type="ECO:0000256" key="3">
    <source>
        <dbReference type="ARBA" id="ARBA00023186"/>
    </source>
</evidence>
<dbReference type="EMBL" id="CP012808">
    <property type="protein sequence ID" value="ALH94862.1"/>
    <property type="molecule type" value="Genomic_DNA"/>
</dbReference>
<gene>
    <name evidence="6" type="ORF">AOY20_04555</name>
</gene>
<dbReference type="KEGG" id="aei:AOY20_04555"/>
<dbReference type="InterPro" id="IPR050130">
    <property type="entry name" value="ClpA_ClpB"/>
</dbReference>
<organism evidence="6 7">
    <name type="scientific">Acinetobacter equi</name>
    <dbReference type="NCBI Taxonomy" id="1324350"/>
    <lineage>
        <taxon>Bacteria</taxon>
        <taxon>Pseudomonadati</taxon>
        <taxon>Pseudomonadota</taxon>
        <taxon>Gammaproteobacteria</taxon>
        <taxon>Moraxellales</taxon>
        <taxon>Moraxellaceae</taxon>
        <taxon>Acinetobacter</taxon>
    </lineage>
</organism>
<dbReference type="STRING" id="1324350.AOY20_04555"/>
<dbReference type="RefSeq" id="WP_054580761.1">
    <property type="nucleotide sequence ID" value="NZ_CP012808.1"/>
</dbReference>
<dbReference type="InterPro" id="IPR027417">
    <property type="entry name" value="P-loop_NTPase"/>
</dbReference>
<dbReference type="Pfam" id="PF10431">
    <property type="entry name" value="ClpB_D2-small"/>
    <property type="match status" value="1"/>
</dbReference>
<accession>A0A0N9V6K7</accession>
<evidence type="ECO:0000259" key="4">
    <source>
        <dbReference type="SMART" id="SM00382"/>
    </source>
</evidence>
<dbReference type="SMART" id="SM00382">
    <property type="entry name" value="AAA"/>
    <property type="match status" value="1"/>
</dbReference>
<dbReference type="AlphaFoldDB" id="A0A0N9V6K7"/>
<evidence type="ECO:0000313" key="6">
    <source>
        <dbReference type="EMBL" id="ALH94862.1"/>
    </source>
</evidence>
<dbReference type="SMART" id="SM01086">
    <property type="entry name" value="ClpB_D2-small"/>
    <property type="match status" value="1"/>
</dbReference>
<keyword evidence="1" id="KW-0547">Nucleotide-binding</keyword>
<feature type="domain" description="Clp ATPase C-terminal" evidence="5">
    <location>
        <begin position="263"/>
        <end position="349"/>
    </location>
</feature>
<reference evidence="6 7" key="1">
    <citation type="journal article" date="2015" name="Int. J. Syst. Evol. Microbiol.">
        <title>Acinetobacter equi sp. nov. isolated from horse faeces.</title>
        <authorList>
            <person name="Poppel M.T."/>
            <person name="Skiebe E."/>
            <person name="Laue M."/>
            <person name="Bergmann H."/>
            <person name="Ebersberger I."/>
            <person name="Garn T."/>
            <person name="Fruth A."/>
            <person name="Baumgardt S."/>
            <person name="Busse H.J."/>
            <person name="Wilharm G."/>
        </authorList>
    </citation>
    <scope>NUCLEOTIDE SEQUENCE [LARGE SCALE GENOMIC DNA]</scope>
    <source>
        <strain evidence="6 7">114</strain>
    </source>
</reference>
<dbReference type="Gene3D" id="1.10.8.60">
    <property type="match status" value="1"/>
</dbReference>
<feature type="domain" description="AAA+ ATPase" evidence="4">
    <location>
        <begin position="76"/>
        <end position="327"/>
    </location>
</feature>
<protein>
    <submittedName>
        <fullName evidence="6">AAA family ATPase</fullName>
    </submittedName>
</protein>